<dbReference type="EMBL" id="CAJOBI010124489">
    <property type="protein sequence ID" value="CAF4694413.1"/>
    <property type="molecule type" value="Genomic_DNA"/>
</dbReference>
<sequence>HICLLNDLFQSEIIANSLVINGVDRKIIEDIRLLALQANVILQSSCVNQHDNTISTLES</sequence>
<dbReference type="Proteomes" id="UP000676336">
    <property type="component" value="Unassembled WGS sequence"/>
</dbReference>
<name>A0A8S3AM25_9BILA</name>
<evidence type="ECO:0000313" key="3">
    <source>
        <dbReference type="Proteomes" id="UP000676336"/>
    </source>
</evidence>
<dbReference type="EMBL" id="CAJOBI010129571">
    <property type="protein sequence ID" value="CAF4717701.1"/>
    <property type="molecule type" value="Genomic_DNA"/>
</dbReference>
<comment type="caution">
    <text evidence="1">The sequence shown here is derived from an EMBL/GenBank/DDBJ whole genome shotgun (WGS) entry which is preliminary data.</text>
</comment>
<evidence type="ECO:0000313" key="2">
    <source>
        <dbReference type="EMBL" id="CAF4717701.1"/>
    </source>
</evidence>
<evidence type="ECO:0000313" key="1">
    <source>
        <dbReference type="EMBL" id="CAF4694413.1"/>
    </source>
</evidence>
<dbReference type="AlphaFoldDB" id="A0A8S3AM25"/>
<feature type="non-terminal residue" evidence="1">
    <location>
        <position position="1"/>
    </location>
</feature>
<organism evidence="1 3">
    <name type="scientific">Rotaria magnacalcarata</name>
    <dbReference type="NCBI Taxonomy" id="392030"/>
    <lineage>
        <taxon>Eukaryota</taxon>
        <taxon>Metazoa</taxon>
        <taxon>Spiralia</taxon>
        <taxon>Gnathifera</taxon>
        <taxon>Rotifera</taxon>
        <taxon>Eurotatoria</taxon>
        <taxon>Bdelloidea</taxon>
        <taxon>Philodinida</taxon>
        <taxon>Philodinidae</taxon>
        <taxon>Rotaria</taxon>
    </lineage>
</organism>
<feature type="non-terminal residue" evidence="1">
    <location>
        <position position="59"/>
    </location>
</feature>
<accession>A0A8S3AM25</accession>
<proteinExistence type="predicted"/>
<reference evidence="1" key="1">
    <citation type="submission" date="2021-02" db="EMBL/GenBank/DDBJ databases">
        <authorList>
            <person name="Nowell W R."/>
        </authorList>
    </citation>
    <scope>NUCLEOTIDE SEQUENCE</scope>
</reference>
<protein>
    <submittedName>
        <fullName evidence="1">Uncharacterized protein</fullName>
    </submittedName>
</protein>
<gene>
    <name evidence="1" type="ORF">SMN809_LOCUS42800</name>
    <name evidence="2" type="ORF">SMN809_LOCUS43718</name>
</gene>